<dbReference type="GO" id="GO:0015937">
    <property type="term" value="P:coenzyme A biosynthetic process"/>
    <property type="evidence" value="ECO:0007669"/>
    <property type="project" value="UniProtKB-UniRule"/>
</dbReference>
<dbReference type="EMBL" id="LT838272">
    <property type="protein sequence ID" value="SMB97516.1"/>
    <property type="molecule type" value="Genomic_DNA"/>
</dbReference>
<dbReference type="InterPro" id="IPR014729">
    <property type="entry name" value="Rossmann-like_a/b/a_fold"/>
</dbReference>
<comment type="catalytic activity">
    <reaction evidence="8 9">
        <text>(R)-4'-phosphopantetheine + ATP + H(+) = 3'-dephospho-CoA + diphosphate</text>
        <dbReference type="Rhea" id="RHEA:19801"/>
        <dbReference type="ChEBI" id="CHEBI:15378"/>
        <dbReference type="ChEBI" id="CHEBI:30616"/>
        <dbReference type="ChEBI" id="CHEBI:33019"/>
        <dbReference type="ChEBI" id="CHEBI:57328"/>
        <dbReference type="ChEBI" id="CHEBI:61723"/>
        <dbReference type="EC" id="2.7.7.3"/>
    </reaction>
</comment>
<comment type="subcellular location">
    <subcellularLocation>
        <location evidence="9">Cytoplasm</location>
    </subcellularLocation>
</comment>
<dbReference type="PANTHER" id="PTHR21342:SF1">
    <property type="entry name" value="PHOSPHOPANTETHEINE ADENYLYLTRANSFERASE"/>
    <property type="match status" value="1"/>
</dbReference>
<proteinExistence type="inferred from homology"/>
<keyword evidence="12" id="KW-1185">Reference proteome</keyword>
<dbReference type="Gene3D" id="3.40.50.620">
    <property type="entry name" value="HUPs"/>
    <property type="match status" value="1"/>
</dbReference>
<dbReference type="InterPro" id="IPR004821">
    <property type="entry name" value="Cyt_trans-like"/>
</dbReference>
<dbReference type="GO" id="GO:0005737">
    <property type="term" value="C:cytoplasm"/>
    <property type="evidence" value="ECO:0007669"/>
    <property type="project" value="UniProtKB-SubCell"/>
</dbReference>
<feature type="binding site" evidence="9">
    <location>
        <position position="17"/>
    </location>
    <ligand>
        <name>ATP</name>
        <dbReference type="ChEBI" id="CHEBI:30616"/>
    </ligand>
</feature>
<sequence length="169" mass="18859">MRIAIYPGVFDPITLGHLDVIQRSCKLFDKVIVAVAQDPSKERLFTLGERVELVRTSIKDLPRVEVKTFDGMLVEFARQQGACAIVRGLRVVSDFEQEFQMSMMNKKLAGELETIFLMAATEYCFLSSRVVRQVASVGGCVKGLVPPVVESALKAKFNRLKHIRAAIKS</sequence>
<dbReference type="Proteomes" id="UP000192569">
    <property type="component" value="Chromosome I"/>
</dbReference>
<keyword evidence="3 9" id="KW-0548">Nucleotidyltransferase</keyword>
<feature type="binding site" evidence="9">
    <location>
        <position position="41"/>
    </location>
    <ligand>
        <name>substrate</name>
    </ligand>
</feature>
<keyword evidence="4 9" id="KW-0547">Nucleotide-binding</keyword>
<keyword evidence="2 9" id="KW-0808">Transferase</keyword>
<feature type="binding site" evidence="9">
    <location>
        <position position="87"/>
    </location>
    <ligand>
        <name>substrate</name>
    </ligand>
</feature>
<feature type="domain" description="Cytidyltransferase-like" evidence="10">
    <location>
        <begin position="5"/>
        <end position="133"/>
    </location>
</feature>
<feature type="binding site" evidence="9">
    <location>
        <position position="73"/>
    </location>
    <ligand>
        <name>substrate</name>
    </ligand>
</feature>
<accession>A0A1W1VW03</accession>
<evidence type="ECO:0000256" key="4">
    <source>
        <dbReference type="ARBA" id="ARBA00022741"/>
    </source>
</evidence>
<dbReference type="GO" id="GO:0004595">
    <property type="term" value="F:pantetheine-phosphate adenylyltransferase activity"/>
    <property type="evidence" value="ECO:0007669"/>
    <property type="project" value="UniProtKB-UniRule"/>
</dbReference>
<evidence type="ECO:0000256" key="2">
    <source>
        <dbReference type="ARBA" id="ARBA00022679"/>
    </source>
</evidence>
<dbReference type="GO" id="GO:0005524">
    <property type="term" value="F:ATP binding"/>
    <property type="evidence" value="ECO:0007669"/>
    <property type="project" value="UniProtKB-KW"/>
</dbReference>
<dbReference type="RefSeq" id="WP_084665462.1">
    <property type="nucleotide sequence ID" value="NZ_LT838272.1"/>
</dbReference>
<dbReference type="SUPFAM" id="SSF52374">
    <property type="entry name" value="Nucleotidylyl transferase"/>
    <property type="match status" value="1"/>
</dbReference>
<comment type="pathway">
    <text evidence="9">Cofactor biosynthesis; coenzyme A biosynthesis; CoA from (R)-pantothenate: step 4/5.</text>
</comment>
<comment type="function">
    <text evidence="9">Reversibly transfers an adenylyl group from ATP to 4'-phosphopantetheine, yielding dephospho-CoA (dPCoA) and pyrophosphate.</text>
</comment>
<evidence type="ECO:0000256" key="6">
    <source>
        <dbReference type="ARBA" id="ARBA00022842"/>
    </source>
</evidence>
<dbReference type="CDD" id="cd02163">
    <property type="entry name" value="PPAT"/>
    <property type="match status" value="1"/>
</dbReference>
<evidence type="ECO:0000256" key="7">
    <source>
        <dbReference type="ARBA" id="ARBA00022993"/>
    </source>
</evidence>
<keyword evidence="1 9" id="KW-0963">Cytoplasm</keyword>
<feature type="binding site" evidence="9">
    <location>
        <position position="98"/>
    </location>
    <ligand>
        <name>ATP</name>
        <dbReference type="ChEBI" id="CHEBI:30616"/>
    </ligand>
</feature>
<reference evidence="11 12" key="1">
    <citation type="submission" date="2017-04" db="EMBL/GenBank/DDBJ databases">
        <authorList>
            <person name="Afonso C.L."/>
            <person name="Miller P.J."/>
            <person name="Scott M.A."/>
            <person name="Spackman E."/>
            <person name="Goraichik I."/>
            <person name="Dimitrov K.M."/>
            <person name="Suarez D.L."/>
            <person name="Swayne D.E."/>
        </authorList>
    </citation>
    <scope>NUCLEOTIDE SEQUENCE [LARGE SCALE GENOMIC DNA]</scope>
    <source>
        <strain evidence="11 12">ToBE</strain>
    </source>
</reference>
<dbReference type="STRING" id="698762.SAMN00808754_1871"/>
<keyword evidence="7 9" id="KW-0173">Coenzyme A biosynthesis</keyword>
<dbReference type="Pfam" id="PF01467">
    <property type="entry name" value="CTP_transf_like"/>
    <property type="match status" value="1"/>
</dbReference>
<dbReference type="PRINTS" id="PR01020">
    <property type="entry name" value="LPSBIOSNTHSS"/>
</dbReference>
<organism evidence="11 12">
    <name type="scientific">Thermanaeromonas toyohensis ToBE</name>
    <dbReference type="NCBI Taxonomy" id="698762"/>
    <lineage>
        <taxon>Bacteria</taxon>
        <taxon>Bacillati</taxon>
        <taxon>Bacillota</taxon>
        <taxon>Clostridia</taxon>
        <taxon>Neomoorellales</taxon>
        <taxon>Neomoorellaceae</taxon>
        <taxon>Thermanaeromonas</taxon>
    </lineage>
</organism>
<evidence type="ECO:0000256" key="8">
    <source>
        <dbReference type="ARBA" id="ARBA00029346"/>
    </source>
</evidence>
<evidence type="ECO:0000259" key="10">
    <source>
        <dbReference type="Pfam" id="PF01467"/>
    </source>
</evidence>
<dbReference type="PANTHER" id="PTHR21342">
    <property type="entry name" value="PHOSPHOPANTETHEINE ADENYLYLTRANSFERASE"/>
    <property type="match status" value="1"/>
</dbReference>
<comment type="subunit">
    <text evidence="9">Homohexamer.</text>
</comment>
<dbReference type="AlphaFoldDB" id="A0A1W1VW03"/>
<evidence type="ECO:0000256" key="9">
    <source>
        <dbReference type="HAMAP-Rule" id="MF_00151"/>
    </source>
</evidence>
<comment type="similarity">
    <text evidence="9">Belongs to the bacterial CoaD family.</text>
</comment>
<evidence type="ECO:0000313" key="12">
    <source>
        <dbReference type="Proteomes" id="UP000192569"/>
    </source>
</evidence>
<dbReference type="NCBIfam" id="TIGR01510">
    <property type="entry name" value="coaD_prev_kdtB"/>
    <property type="match status" value="1"/>
</dbReference>
<keyword evidence="5 9" id="KW-0067">ATP-binding</keyword>
<dbReference type="NCBIfam" id="TIGR00125">
    <property type="entry name" value="cyt_tran_rel"/>
    <property type="match status" value="1"/>
</dbReference>
<dbReference type="EC" id="2.7.7.3" evidence="9"/>
<gene>
    <name evidence="9" type="primary">coaD</name>
    <name evidence="11" type="ORF">SAMN00808754_1871</name>
</gene>
<dbReference type="HAMAP" id="MF_00151">
    <property type="entry name" value="PPAT_bact"/>
    <property type="match status" value="1"/>
</dbReference>
<keyword evidence="6 9" id="KW-0460">Magnesium</keyword>
<evidence type="ECO:0000256" key="1">
    <source>
        <dbReference type="ARBA" id="ARBA00022490"/>
    </source>
</evidence>
<evidence type="ECO:0000313" key="11">
    <source>
        <dbReference type="EMBL" id="SMB97516.1"/>
    </source>
</evidence>
<comment type="caution">
    <text evidence="9">Lacks conserved residue(s) required for the propagation of feature annotation.</text>
</comment>
<dbReference type="OrthoDB" id="9806661at2"/>
<dbReference type="UniPathway" id="UPA00241">
    <property type="reaction ID" value="UER00355"/>
</dbReference>
<dbReference type="InterPro" id="IPR001980">
    <property type="entry name" value="PPAT"/>
</dbReference>
<comment type="cofactor">
    <cofactor evidence="9">
        <name>Mg(2+)</name>
        <dbReference type="ChEBI" id="CHEBI:18420"/>
    </cofactor>
</comment>
<evidence type="ECO:0000256" key="3">
    <source>
        <dbReference type="ARBA" id="ARBA00022695"/>
    </source>
</evidence>
<feature type="site" description="Transition state stabilizer" evidence="9">
    <location>
        <position position="17"/>
    </location>
</feature>
<feature type="binding site" evidence="9">
    <location>
        <begin position="123"/>
        <end position="129"/>
    </location>
    <ligand>
        <name>ATP</name>
        <dbReference type="ChEBI" id="CHEBI:30616"/>
    </ligand>
</feature>
<protein>
    <recommendedName>
        <fullName evidence="9">Phosphopantetheine adenylyltransferase</fullName>
        <ecNumber evidence="9">2.7.7.3</ecNumber>
    </recommendedName>
    <alternativeName>
        <fullName evidence="9">Dephospho-CoA pyrophosphorylase</fullName>
    </alternativeName>
    <alternativeName>
        <fullName evidence="9">Pantetheine-phosphate adenylyltransferase</fullName>
        <shortName evidence="9">PPAT</shortName>
    </alternativeName>
</protein>
<name>A0A1W1VW03_9FIRM</name>
<evidence type="ECO:0000256" key="5">
    <source>
        <dbReference type="ARBA" id="ARBA00022840"/>
    </source>
</evidence>
<feature type="binding site" evidence="9">
    <location>
        <begin position="88"/>
        <end position="90"/>
    </location>
    <ligand>
        <name>ATP</name>
        <dbReference type="ChEBI" id="CHEBI:30616"/>
    </ligand>
</feature>